<keyword evidence="12" id="KW-1185">Reference proteome</keyword>
<comment type="function">
    <text evidence="10">Catalyzes the reversible formation of acyl-phosphate (acyl-PO(4)) from acyl-[acyl-carrier-protein] (acyl-ACP). This enzyme utilizes acyl-ACP as fatty acyl donor, but not acyl-CoA.</text>
</comment>
<evidence type="ECO:0000256" key="4">
    <source>
        <dbReference type="ARBA" id="ARBA00022679"/>
    </source>
</evidence>
<keyword evidence="4 10" id="KW-0808">Transferase</keyword>
<evidence type="ECO:0000256" key="3">
    <source>
        <dbReference type="ARBA" id="ARBA00022516"/>
    </source>
</evidence>
<dbReference type="RefSeq" id="WP_350332001.1">
    <property type="nucleotide sequence ID" value="NZ_CP054719.1"/>
</dbReference>
<evidence type="ECO:0000256" key="10">
    <source>
        <dbReference type="HAMAP-Rule" id="MF_00019"/>
    </source>
</evidence>
<keyword evidence="5 10" id="KW-0443">Lipid metabolism</keyword>
<sequence>MTSTVHIAVDCMSGDYGSHSNLQGITAVLQQTPDVHLHLCGSKTDILSGVPSSLTHRITVYSTDHVILPDLKPSSALRMKDITSLHKALELVADKTANIIVSSANTGAYMALSLKKIGLSQNVKRPAIGKMIPCLYESSICKHTLLLDLGANVNCTSETLVSFANIAKDYLAQTQQVMNPKVGILNIGSEAGKGTEILQKTFSVLSQHTDIDFIGFLEGDDLLCGKAHIIICDGFHGNIALKTMEGTIKAFYNLLKTNMYHSLRSKIGALFLGPQLRNTFGELYNPKKYNGALFMGLNSNVIKSHGSADAESFAYAIKTAYQIAKSSD</sequence>
<keyword evidence="6 10" id="KW-0594">Phospholipid biosynthesis</keyword>
<evidence type="ECO:0000256" key="5">
    <source>
        <dbReference type="ARBA" id="ARBA00023098"/>
    </source>
</evidence>
<dbReference type="UniPathway" id="UPA00085"/>
<accession>A0A7L9RV28</accession>
<dbReference type="SUPFAM" id="SSF53659">
    <property type="entry name" value="Isocitrate/Isopropylmalate dehydrogenase-like"/>
    <property type="match status" value="1"/>
</dbReference>
<dbReference type="EMBL" id="CP054719">
    <property type="protein sequence ID" value="QOL20457.1"/>
    <property type="molecule type" value="Genomic_DNA"/>
</dbReference>
<organism evidence="11 12">
    <name type="scientific">Candidatus Bodocaedibacter vickermanii</name>
    <dbReference type="NCBI Taxonomy" id="2741701"/>
    <lineage>
        <taxon>Bacteria</taxon>
        <taxon>Pseudomonadati</taxon>
        <taxon>Pseudomonadota</taxon>
        <taxon>Alphaproteobacteria</taxon>
        <taxon>Holosporales</taxon>
        <taxon>Candidatus Paracaedibacteraceae</taxon>
        <taxon>Candidatus Bodocaedibacter</taxon>
    </lineage>
</organism>
<dbReference type="Proteomes" id="UP000594001">
    <property type="component" value="Chromosome"/>
</dbReference>
<keyword evidence="2 10" id="KW-0963">Cytoplasm</keyword>
<evidence type="ECO:0000313" key="11">
    <source>
        <dbReference type="EMBL" id="QOL20457.1"/>
    </source>
</evidence>
<evidence type="ECO:0000313" key="12">
    <source>
        <dbReference type="Proteomes" id="UP000594001"/>
    </source>
</evidence>
<comment type="subunit">
    <text evidence="9 10">Homodimer. Probably interacts with PlsY.</text>
</comment>
<evidence type="ECO:0000256" key="7">
    <source>
        <dbReference type="ARBA" id="ARBA00023264"/>
    </source>
</evidence>
<dbReference type="GO" id="GO:0005737">
    <property type="term" value="C:cytoplasm"/>
    <property type="evidence" value="ECO:0007669"/>
    <property type="project" value="UniProtKB-SubCell"/>
</dbReference>
<dbReference type="InterPro" id="IPR003664">
    <property type="entry name" value="FA_synthesis"/>
</dbReference>
<dbReference type="InterPro" id="IPR012281">
    <property type="entry name" value="Phospholipid_synth_PlsX-like"/>
</dbReference>
<comment type="catalytic activity">
    <reaction evidence="1 10">
        <text>a fatty acyl-[ACP] + phosphate = an acyl phosphate + holo-[ACP]</text>
        <dbReference type="Rhea" id="RHEA:42292"/>
        <dbReference type="Rhea" id="RHEA-COMP:9685"/>
        <dbReference type="Rhea" id="RHEA-COMP:14125"/>
        <dbReference type="ChEBI" id="CHEBI:43474"/>
        <dbReference type="ChEBI" id="CHEBI:59918"/>
        <dbReference type="ChEBI" id="CHEBI:64479"/>
        <dbReference type="ChEBI" id="CHEBI:138651"/>
        <dbReference type="EC" id="2.3.1.274"/>
    </reaction>
</comment>
<name>A0A7L9RV28_9PROT</name>
<evidence type="ECO:0000256" key="1">
    <source>
        <dbReference type="ARBA" id="ARBA00001232"/>
    </source>
</evidence>
<keyword evidence="7 10" id="KW-1208">Phospholipid metabolism</keyword>
<dbReference type="GO" id="GO:0043811">
    <property type="term" value="F:phosphate:acyl-[acyl carrier protein] acyltransferase activity"/>
    <property type="evidence" value="ECO:0007669"/>
    <property type="project" value="UniProtKB-UniRule"/>
</dbReference>
<protein>
    <recommendedName>
        <fullName evidence="8 10">Phosphate acyltransferase</fullName>
        <ecNumber evidence="8 10">2.3.1.274</ecNumber>
    </recommendedName>
    <alternativeName>
        <fullName evidence="10">Acyl-ACP phosphotransacylase</fullName>
    </alternativeName>
    <alternativeName>
        <fullName evidence="10">Acyl-[acyl-carrier-protein]--phosphate acyltransferase</fullName>
    </alternativeName>
    <alternativeName>
        <fullName evidence="10">Phosphate-acyl-ACP acyltransferase</fullName>
    </alternativeName>
</protein>
<dbReference type="PANTHER" id="PTHR30100:SF1">
    <property type="entry name" value="PHOSPHATE ACYLTRANSFERASE"/>
    <property type="match status" value="1"/>
</dbReference>
<comment type="pathway">
    <text evidence="10">Lipid metabolism; phospholipid metabolism.</text>
</comment>
<evidence type="ECO:0000256" key="9">
    <source>
        <dbReference type="ARBA" id="ARBA00046608"/>
    </source>
</evidence>
<evidence type="ECO:0000256" key="8">
    <source>
        <dbReference type="ARBA" id="ARBA00024069"/>
    </source>
</evidence>
<dbReference type="GO" id="GO:0006633">
    <property type="term" value="P:fatty acid biosynthetic process"/>
    <property type="evidence" value="ECO:0007669"/>
    <property type="project" value="UniProtKB-UniRule"/>
</dbReference>
<proteinExistence type="inferred from homology"/>
<dbReference type="HAMAP" id="MF_00019">
    <property type="entry name" value="PlsX"/>
    <property type="match status" value="1"/>
</dbReference>
<dbReference type="GO" id="GO:0008654">
    <property type="term" value="P:phospholipid biosynthetic process"/>
    <property type="evidence" value="ECO:0007669"/>
    <property type="project" value="UniProtKB-KW"/>
</dbReference>
<dbReference type="AlphaFoldDB" id="A0A7L9RV28"/>
<evidence type="ECO:0000256" key="6">
    <source>
        <dbReference type="ARBA" id="ARBA00023209"/>
    </source>
</evidence>
<dbReference type="Gene3D" id="3.40.718.10">
    <property type="entry name" value="Isopropylmalate Dehydrogenase"/>
    <property type="match status" value="1"/>
</dbReference>
<keyword evidence="3 10" id="KW-0444">Lipid biosynthesis</keyword>
<dbReference type="NCBIfam" id="TIGR00182">
    <property type="entry name" value="plsX"/>
    <property type="match status" value="1"/>
</dbReference>
<keyword evidence="11" id="KW-0012">Acyltransferase</keyword>
<evidence type="ECO:0000256" key="2">
    <source>
        <dbReference type="ARBA" id="ARBA00022490"/>
    </source>
</evidence>
<dbReference type="KEGG" id="pbal:CPBP_01251"/>
<dbReference type="PIRSF" id="PIRSF002465">
    <property type="entry name" value="Phsphlp_syn_PlsX"/>
    <property type="match status" value="1"/>
</dbReference>
<dbReference type="EC" id="2.3.1.274" evidence="8 10"/>
<dbReference type="PANTHER" id="PTHR30100">
    <property type="entry name" value="FATTY ACID/PHOSPHOLIPID SYNTHESIS PROTEIN PLSX"/>
    <property type="match status" value="1"/>
</dbReference>
<comment type="subcellular location">
    <subcellularLocation>
        <location evidence="10">Cytoplasm</location>
    </subcellularLocation>
    <text evidence="10">Associated with the membrane possibly through PlsY.</text>
</comment>
<dbReference type="Pfam" id="PF02504">
    <property type="entry name" value="FA_synthesis"/>
    <property type="match status" value="1"/>
</dbReference>
<gene>
    <name evidence="10 11" type="primary">plsX</name>
    <name evidence="11" type="ORF">CPBP_01251</name>
</gene>
<reference evidence="11 12" key="1">
    <citation type="submission" date="2020-06" db="EMBL/GenBank/DDBJ databases">
        <title>The endosymbiont of the kinetoplastid Bodo saltans is a Paracaedibacter-like alpha-proteobacterium possessing a putative toxin-antitoxin system.</title>
        <authorList>
            <person name="Midha S."/>
            <person name="Rigden D.J."/>
            <person name="Siozios S."/>
            <person name="Hurst G.D.D."/>
            <person name="Jackson A.P."/>
        </authorList>
    </citation>
    <scope>NUCLEOTIDE SEQUENCE [LARGE SCALE GENOMIC DNA]</scope>
    <source>
        <strain evidence="11">Lake Konstanz</strain>
    </source>
</reference>
<comment type="similarity">
    <text evidence="10">Belongs to the PlsX family.</text>
</comment>